<feature type="domain" description="TonB-dependent receptor plug" evidence="14">
    <location>
        <begin position="60"/>
        <end position="160"/>
    </location>
</feature>
<keyword evidence="5 10" id="KW-0812">Transmembrane</keyword>
<reference evidence="15 16" key="1">
    <citation type="submission" date="2022-05" db="EMBL/GenBank/DDBJ databases">
        <title>Novel Pseudomonas spp. Isolated from a Rainbow Trout Aquaculture Facility.</title>
        <authorList>
            <person name="Testerman T."/>
            <person name="Graf J."/>
        </authorList>
    </citation>
    <scope>NUCLEOTIDE SEQUENCE [LARGE SCALE GENOMIC DNA]</scope>
    <source>
        <strain evidence="15 16">ID681</strain>
    </source>
</reference>
<comment type="caution">
    <text evidence="15">The sequence shown here is derived from an EMBL/GenBank/DDBJ whole genome shotgun (WGS) entry which is preliminary data.</text>
</comment>
<evidence type="ECO:0000256" key="3">
    <source>
        <dbReference type="ARBA" id="ARBA00022448"/>
    </source>
</evidence>
<protein>
    <submittedName>
        <fullName evidence="15">TonB-dependent receptor</fullName>
    </submittedName>
</protein>
<dbReference type="InterPro" id="IPR039426">
    <property type="entry name" value="TonB-dep_rcpt-like"/>
</dbReference>
<keyword evidence="3 10" id="KW-0813">Transport</keyword>
<dbReference type="Pfam" id="PF07715">
    <property type="entry name" value="Plug"/>
    <property type="match status" value="1"/>
</dbReference>
<comment type="similarity">
    <text evidence="2 10 11">Belongs to the TonB-dependent receptor family.</text>
</comment>
<dbReference type="InterPro" id="IPR036942">
    <property type="entry name" value="Beta-barrel_TonB_sf"/>
</dbReference>
<dbReference type="PROSITE" id="PS52016">
    <property type="entry name" value="TONB_DEPENDENT_REC_3"/>
    <property type="match status" value="1"/>
</dbReference>
<dbReference type="SUPFAM" id="SSF56935">
    <property type="entry name" value="Porins"/>
    <property type="match status" value="1"/>
</dbReference>
<name>A0ABT5NVM2_9PSED</name>
<evidence type="ECO:0000256" key="8">
    <source>
        <dbReference type="ARBA" id="ARBA00023170"/>
    </source>
</evidence>
<evidence type="ECO:0000259" key="13">
    <source>
        <dbReference type="Pfam" id="PF00593"/>
    </source>
</evidence>
<keyword evidence="8 15" id="KW-0675">Receptor</keyword>
<dbReference type="PANTHER" id="PTHR32552:SF84">
    <property type="entry name" value="TONB-DEPENDENT RECEPTOR-RELATED"/>
    <property type="match status" value="1"/>
</dbReference>
<evidence type="ECO:0000256" key="7">
    <source>
        <dbReference type="ARBA" id="ARBA00023136"/>
    </source>
</evidence>
<sequence length="722" mass="80219">MTNTSRYPGCAALLCALSFNAMADHTVTLPDVQITDVEDSHEGVLLDTPSQTGSRLGLTPRETPASVNIVNHRQLEQRGAQTTQDALAGVPGMTAASPPGSAGSVAYRGFSGAQITQLFNGITVQYDAIAARPVDSWIYDRVEAIGGPSSFLFGAGAVGGSINYITKLASRDENFNEGRIKYGSYDSSETSFGFNHALNDGDGIRNYARLDFSHSHSNGYVDREERDAWTVAFSLLTDFNDQLSHTLALEYQNEVVDSPYWGSPVLNPLGGEMKVDESRRFENYNVEDGRYEQRVRWLRSITDYRLNDDTSLRNTLYHYNAERNFRNLETYAYNADNNRVIRSNALLQRHDQELNGNRLELLHEGQLFGRRSQWSAGVDYSHNVSMNYPRSINRVFDSVDPGNFDPGKFYDLPGMLPGYQKNRQNTVDTWAVFLENRQQLTDRLSLLTGLRHDHVDLQVHNYRAVDANNPLDFKRVYEPTTGRIGLVYELTPTANVYVQYSTAADPPAGILSTASFATVRDFDLSTGKQIEVGSKFDFLDGLGSATVAAYQIERKNLATADPANPGVTQPVGKQTSRGIEVAASLRVTPQLLAEGNFAYVDAQYDEFNENVGGTSVSRKGNTPTNIPERVANLWLTYDIDPSWQIGGDSRYVSSVYADAANTRYAPAYTVFGAFVGYKVDADTRITARVRNLTDEVYARWTSSSMLYLGAPRTFELAVQTRF</sequence>
<dbReference type="InterPro" id="IPR012910">
    <property type="entry name" value="Plug_dom"/>
</dbReference>
<evidence type="ECO:0000256" key="10">
    <source>
        <dbReference type="PROSITE-ProRule" id="PRU01360"/>
    </source>
</evidence>
<keyword evidence="12" id="KW-0732">Signal</keyword>
<dbReference type="Pfam" id="PF00593">
    <property type="entry name" value="TonB_dep_Rec_b-barrel"/>
    <property type="match status" value="1"/>
</dbReference>
<dbReference type="Gene3D" id="2.40.170.20">
    <property type="entry name" value="TonB-dependent receptor, beta-barrel domain"/>
    <property type="match status" value="1"/>
</dbReference>
<evidence type="ECO:0000256" key="4">
    <source>
        <dbReference type="ARBA" id="ARBA00022452"/>
    </source>
</evidence>
<evidence type="ECO:0000256" key="1">
    <source>
        <dbReference type="ARBA" id="ARBA00004571"/>
    </source>
</evidence>
<evidence type="ECO:0000313" key="15">
    <source>
        <dbReference type="EMBL" id="MDD0992236.1"/>
    </source>
</evidence>
<dbReference type="EMBL" id="JAMDGY010000053">
    <property type="protein sequence ID" value="MDD0992236.1"/>
    <property type="molecule type" value="Genomic_DNA"/>
</dbReference>
<feature type="signal peptide" evidence="12">
    <location>
        <begin position="1"/>
        <end position="23"/>
    </location>
</feature>
<feature type="domain" description="TonB-dependent receptor-like beta-barrel" evidence="13">
    <location>
        <begin position="291"/>
        <end position="692"/>
    </location>
</feature>
<evidence type="ECO:0000256" key="11">
    <source>
        <dbReference type="RuleBase" id="RU003357"/>
    </source>
</evidence>
<evidence type="ECO:0000256" key="5">
    <source>
        <dbReference type="ARBA" id="ARBA00022692"/>
    </source>
</evidence>
<dbReference type="Proteomes" id="UP001148203">
    <property type="component" value="Unassembled WGS sequence"/>
</dbReference>
<proteinExistence type="inferred from homology"/>
<evidence type="ECO:0000256" key="2">
    <source>
        <dbReference type="ARBA" id="ARBA00009810"/>
    </source>
</evidence>
<dbReference type="PANTHER" id="PTHR32552">
    <property type="entry name" value="FERRICHROME IRON RECEPTOR-RELATED"/>
    <property type="match status" value="1"/>
</dbReference>
<evidence type="ECO:0000259" key="14">
    <source>
        <dbReference type="Pfam" id="PF07715"/>
    </source>
</evidence>
<dbReference type="CDD" id="cd01347">
    <property type="entry name" value="ligand_gated_channel"/>
    <property type="match status" value="1"/>
</dbReference>
<feature type="chain" id="PRO_5045368621" evidence="12">
    <location>
        <begin position="24"/>
        <end position="722"/>
    </location>
</feature>
<keyword evidence="6 11" id="KW-0798">TonB box</keyword>
<keyword evidence="4 10" id="KW-1134">Transmembrane beta strand</keyword>
<keyword evidence="7 10" id="KW-0472">Membrane</keyword>
<evidence type="ECO:0000256" key="9">
    <source>
        <dbReference type="ARBA" id="ARBA00023237"/>
    </source>
</evidence>
<dbReference type="Gene3D" id="2.170.130.10">
    <property type="entry name" value="TonB-dependent receptor, plug domain"/>
    <property type="match status" value="1"/>
</dbReference>
<keyword evidence="16" id="KW-1185">Reference proteome</keyword>
<dbReference type="NCBIfam" id="TIGR01783">
    <property type="entry name" value="TonB-siderophor"/>
    <property type="match status" value="1"/>
</dbReference>
<evidence type="ECO:0000256" key="6">
    <source>
        <dbReference type="ARBA" id="ARBA00023077"/>
    </source>
</evidence>
<dbReference type="InterPro" id="IPR000531">
    <property type="entry name" value="Beta-barrel_TonB"/>
</dbReference>
<gene>
    <name evidence="15" type="ORF">M5G11_17010</name>
</gene>
<dbReference type="RefSeq" id="WP_273911719.1">
    <property type="nucleotide sequence ID" value="NZ_JAMDGX010000044.1"/>
</dbReference>
<keyword evidence="9 10" id="KW-0998">Cell outer membrane</keyword>
<dbReference type="InterPro" id="IPR010105">
    <property type="entry name" value="TonB_sidphr_rcpt"/>
</dbReference>
<organism evidence="15 16">
    <name type="scientific">Pseudomonas fontis</name>
    <dbReference type="NCBI Taxonomy" id="2942633"/>
    <lineage>
        <taxon>Bacteria</taxon>
        <taxon>Pseudomonadati</taxon>
        <taxon>Pseudomonadota</taxon>
        <taxon>Gammaproteobacteria</taxon>
        <taxon>Pseudomonadales</taxon>
        <taxon>Pseudomonadaceae</taxon>
        <taxon>Pseudomonas</taxon>
    </lineage>
</organism>
<comment type="subcellular location">
    <subcellularLocation>
        <location evidence="1 10">Cell outer membrane</location>
        <topology evidence="1 10">Multi-pass membrane protein</topology>
    </subcellularLocation>
</comment>
<evidence type="ECO:0000313" key="16">
    <source>
        <dbReference type="Proteomes" id="UP001148203"/>
    </source>
</evidence>
<dbReference type="InterPro" id="IPR037066">
    <property type="entry name" value="Plug_dom_sf"/>
</dbReference>
<accession>A0ABT5NVM2</accession>
<evidence type="ECO:0000256" key="12">
    <source>
        <dbReference type="SAM" id="SignalP"/>
    </source>
</evidence>